<keyword evidence="2" id="KW-1185">Reference proteome</keyword>
<dbReference type="AlphaFoldDB" id="A0A2J6T8V0"/>
<dbReference type="InParanoid" id="A0A2J6T8V0"/>
<dbReference type="PANTHER" id="PTHR38116:SF8">
    <property type="entry name" value="BZIP DOMAIN-CONTAINING PROTEIN"/>
    <property type="match status" value="1"/>
</dbReference>
<accession>A0A2J6T8V0</accession>
<reference evidence="1 2" key="1">
    <citation type="submission" date="2016-04" db="EMBL/GenBank/DDBJ databases">
        <title>A degradative enzymes factory behind the ericoid mycorrhizal symbiosis.</title>
        <authorList>
            <consortium name="DOE Joint Genome Institute"/>
            <person name="Martino E."/>
            <person name="Morin E."/>
            <person name="Grelet G."/>
            <person name="Kuo A."/>
            <person name="Kohler A."/>
            <person name="Daghino S."/>
            <person name="Barry K."/>
            <person name="Choi C."/>
            <person name="Cichocki N."/>
            <person name="Clum A."/>
            <person name="Copeland A."/>
            <person name="Hainaut M."/>
            <person name="Haridas S."/>
            <person name="Labutti K."/>
            <person name="Lindquist E."/>
            <person name="Lipzen A."/>
            <person name="Khouja H.-R."/>
            <person name="Murat C."/>
            <person name="Ohm R."/>
            <person name="Olson A."/>
            <person name="Spatafora J."/>
            <person name="Veneault-Fourrey C."/>
            <person name="Henrissat B."/>
            <person name="Grigoriev I."/>
            <person name="Martin F."/>
            <person name="Perotto S."/>
        </authorList>
    </citation>
    <scope>NUCLEOTIDE SEQUENCE [LARGE SCALE GENOMIC DNA]</scope>
    <source>
        <strain evidence="1 2">E</strain>
    </source>
</reference>
<evidence type="ECO:0000313" key="2">
    <source>
        <dbReference type="Proteomes" id="UP000235371"/>
    </source>
</evidence>
<dbReference type="STRING" id="1095630.A0A2J6T8V0"/>
<dbReference type="OrthoDB" id="5973539at2759"/>
<sequence>LPPLLDPYSNSIDHAQTTTVLPYLHNARCICLSIQDLLAMRSPFYLTDTTIDDDAAPLLVAARKPWIPAQLQQTPPQILFPHYPYLGLLPFPALRVRAITLASLFNPMELKRDIFREGLAYYRGTRSREPLGSKQPCDIRSCEVKPWFLKKWMLLMDSSAMDGSKAIYDMSILGGV</sequence>
<name>A0A2J6T8V0_9HELO</name>
<dbReference type="PANTHER" id="PTHR38116">
    <property type="entry name" value="CHROMOSOME 7, WHOLE GENOME SHOTGUN SEQUENCE"/>
    <property type="match status" value="1"/>
</dbReference>
<dbReference type="RefSeq" id="XP_024736312.1">
    <property type="nucleotide sequence ID" value="XM_024874881.1"/>
</dbReference>
<dbReference type="EMBL" id="KZ613816">
    <property type="protein sequence ID" value="PMD59408.1"/>
    <property type="molecule type" value="Genomic_DNA"/>
</dbReference>
<gene>
    <name evidence="1" type="ORF">K444DRAFT_530193</name>
</gene>
<proteinExistence type="predicted"/>
<protein>
    <submittedName>
        <fullName evidence="1">Uncharacterized protein</fullName>
    </submittedName>
</protein>
<feature type="non-terminal residue" evidence="1">
    <location>
        <position position="1"/>
    </location>
</feature>
<dbReference type="Proteomes" id="UP000235371">
    <property type="component" value="Unassembled WGS sequence"/>
</dbReference>
<dbReference type="GeneID" id="36582961"/>
<evidence type="ECO:0000313" key="1">
    <source>
        <dbReference type="EMBL" id="PMD59408.1"/>
    </source>
</evidence>
<organism evidence="1 2">
    <name type="scientific">Hyaloscypha bicolor E</name>
    <dbReference type="NCBI Taxonomy" id="1095630"/>
    <lineage>
        <taxon>Eukaryota</taxon>
        <taxon>Fungi</taxon>
        <taxon>Dikarya</taxon>
        <taxon>Ascomycota</taxon>
        <taxon>Pezizomycotina</taxon>
        <taxon>Leotiomycetes</taxon>
        <taxon>Helotiales</taxon>
        <taxon>Hyaloscyphaceae</taxon>
        <taxon>Hyaloscypha</taxon>
        <taxon>Hyaloscypha bicolor</taxon>
    </lineage>
</organism>